<proteinExistence type="predicted"/>
<keyword evidence="2" id="KW-1185">Reference proteome</keyword>
<evidence type="ECO:0000313" key="2">
    <source>
        <dbReference type="Proteomes" id="UP001225644"/>
    </source>
</evidence>
<gene>
    <name evidence="1" type="ORF">J2Z49_001985</name>
</gene>
<protein>
    <submittedName>
        <fullName evidence="1">Uncharacterized protein</fullName>
    </submittedName>
</protein>
<organism evidence="1 2">
    <name type="scientific">Desulfofundulus luciae</name>
    <dbReference type="NCBI Taxonomy" id="74702"/>
    <lineage>
        <taxon>Bacteria</taxon>
        <taxon>Bacillati</taxon>
        <taxon>Bacillota</taxon>
        <taxon>Clostridia</taxon>
        <taxon>Eubacteriales</taxon>
        <taxon>Peptococcaceae</taxon>
        <taxon>Desulfofundulus</taxon>
    </lineage>
</organism>
<dbReference type="EMBL" id="JAUSUX010000015">
    <property type="protein sequence ID" value="MDQ0286868.1"/>
    <property type="molecule type" value="Genomic_DNA"/>
</dbReference>
<accession>A0ABU0B5Y8</accession>
<sequence length="113" mass="12717">MDGEKGRKYLRLRGYPQDRPLDGPSQAALPWDQRASEWFAEDFAWWATEGRQKPVLTGGGRRGKNCWPTSTGCFRGPGCKCSAFFITGLPDSNKTFKEWSEGLMESENNTGSY</sequence>
<name>A0ABU0B5Y8_9FIRM</name>
<dbReference type="Proteomes" id="UP001225644">
    <property type="component" value="Unassembled WGS sequence"/>
</dbReference>
<evidence type="ECO:0000313" key="1">
    <source>
        <dbReference type="EMBL" id="MDQ0286868.1"/>
    </source>
</evidence>
<comment type="caution">
    <text evidence="1">The sequence shown here is derived from an EMBL/GenBank/DDBJ whole genome shotgun (WGS) entry which is preliminary data.</text>
</comment>
<reference evidence="1 2" key="1">
    <citation type="submission" date="2023-07" db="EMBL/GenBank/DDBJ databases">
        <title>Genomic Encyclopedia of Type Strains, Phase IV (KMG-IV): sequencing the most valuable type-strain genomes for metagenomic binning, comparative biology and taxonomic classification.</title>
        <authorList>
            <person name="Goeker M."/>
        </authorList>
    </citation>
    <scope>NUCLEOTIDE SEQUENCE [LARGE SCALE GENOMIC DNA]</scope>
    <source>
        <strain evidence="1 2">DSM 12396</strain>
    </source>
</reference>